<keyword evidence="2" id="KW-0539">Nucleus</keyword>
<dbReference type="GO" id="GO:0000976">
    <property type="term" value="F:transcription cis-regulatory region binding"/>
    <property type="evidence" value="ECO:0007669"/>
    <property type="project" value="TreeGrafter"/>
</dbReference>
<sequence>MGDRAKAWDASMMCVEILSRFKNNNESTPSSNEMSIHSKFTPLDADNAILEILTHMFHAPTQDIQARTISEAIRGWGFYFLPVGSCGPTPAVTLPGNSSVVPSFTPIKHIVVNSPEKCPASSVQLHAIPAAAGRSGVWRLLLLPLIPVTVNFTHLASIYLGDQGTPVCSNCSRAGRYCSRSPRSFESRLREYQPPTQTQTQSCVPSNLNQHQRSPASGLNFPIDPDKAVQNSKIASLFHHYITTLAPWYDLGDAAVTFGTTVSSLCLTEHLLFNAAIALAAIHKSKTQAGEGCEHIGSHFHERCVRLLIDLNPQDELVGNGIALASTCLLRSYEILDGDEDPNRHLQGAYSMASRRTLLFSHDSGPTRDLLAAGFWNYLREDITFSLFENCPLKIDLDPIPPMREHTTDQDYLNSVSLILGRIINAAFGSDGVSGRKTSQISQMLEEWLMARPTSLNPYSVHEGDAASGNPLQKMWFLQDCHAATVHYQLISVTILISIASSPDQLAKICSGKALLDPLKATAEAGRSTATREELLEQYASAVCGIAFTTPSPPVMVNAFGPISYCARFCRDAPTRDEIVRRLTASKKTTGWPVERMIKNLNESWAKTDESSHG</sequence>
<evidence type="ECO:0000313" key="4">
    <source>
        <dbReference type="EMBL" id="KAJ2903069.1"/>
    </source>
</evidence>
<reference evidence="4" key="1">
    <citation type="submission" date="2022-07" db="EMBL/GenBank/DDBJ databases">
        <title>Draft genome sequence of Zalerion maritima ATCC 34329, a (micro)plastics degrading marine fungus.</title>
        <authorList>
            <person name="Paco A."/>
            <person name="Goncalves M.F.M."/>
            <person name="Rocha-Santos T.A.P."/>
            <person name="Alves A."/>
        </authorList>
    </citation>
    <scope>NUCLEOTIDE SEQUENCE</scope>
    <source>
        <strain evidence="4">ATCC 34329</strain>
    </source>
</reference>
<dbReference type="PANTHER" id="PTHR37534:SF2">
    <property type="entry name" value="N-ACETYLTRANSFERASE DOMAIN-CONTAINING PROTEIN"/>
    <property type="match status" value="1"/>
</dbReference>
<gene>
    <name evidence="4" type="ORF">MKZ38_010490</name>
</gene>
<evidence type="ECO:0000256" key="1">
    <source>
        <dbReference type="ARBA" id="ARBA00004123"/>
    </source>
</evidence>
<keyword evidence="5" id="KW-1185">Reference proteome</keyword>
<dbReference type="GO" id="GO:0005634">
    <property type="term" value="C:nucleus"/>
    <property type="evidence" value="ECO:0007669"/>
    <property type="project" value="UniProtKB-SubCell"/>
</dbReference>
<dbReference type="EMBL" id="JAKWBI020000092">
    <property type="protein sequence ID" value="KAJ2903069.1"/>
    <property type="molecule type" value="Genomic_DNA"/>
</dbReference>
<evidence type="ECO:0000256" key="3">
    <source>
        <dbReference type="SAM" id="MobiDB-lite"/>
    </source>
</evidence>
<evidence type="ECO:0000313" key="5">
    <source>
        <dbReference type="Proteomes" id="UP001201980"/>
    </source>
</evidence>
<evidence type="ECO:0000256" key="2">
    <source>
        <dbReference type="ARBA" id="ARBA00023242"/>
    </source>
</evidence>
<comment type="subcellular location">
    <subcellularLocation>
        <location evidence="1">Nucleus</location>
    </subcellularLocation>
</comment>
<comment type="caution">
    <text evidence="4">The sequence shown here is derived from an EMBL/GenBank/DDBJ whole genome shotgun (WGS) entry which is preliminary data.</text>
</comment>
<organism evidence="4 5">
    <name type="scientific">Zalerion maritima</name>
    <dbReference type="NCBI Taxonomy" id="339359"/>
    <lineage>
        <taxon>Eukaryota</taxon>
        <taxon>Fungi</taxon>
        <taxon>Dikarya</taxon>
        <taxon>Ascomycota</taxon>
        <taxon>Pezizomycotina</taxon>
        <taxon>Sordariomycetes</taxon>
        <taxon>Lulworthiomycetidae</taxon>
        <taxon>Lulworthiales</taxon>
        <taxon>Lulworthiaceae</taxon>
        <taxon>Zalerion</taxon>
    </lineage>
</organism>
<dbReference type="InterPro" id="IPR021858">
    <property type="entry name" value="Fun_TF"/>
</dbReference>
<feature type="compositionally biased region" description="Polar residues" evidence="3">
    <location>
        <begin position="194"/>
        <end position="215"/>
    </location>
</feature>
<dbReference type="Proteomes" id="UP001201980">
    <property type="component" value="Unassembled WGS sequence"/>
</dbReference>
<dbReference type="Pfam" id="PF11951">
    <property type="entry name" value="Fungal_trans_2"/>
    <property type="match status" value="1"/>
</dbReference>
<dbReference type="GO" id="GO:0003700">
    <property type="term" value="F:DNA-binding transcription factor activity"/>
    <property type="evidence" value="ECO:0007669"/>
    <property type="project" value="TreeGrafter"/>
</dbReference>
<dbReference type="GO" id="GO:0045944">
    <property type="term" value="P:positive regulation of transcription by RNA polymerase II"/>
    <property type="evidence" value="ECO:0007669"/>
    <property type="project" value="TreeGrafter"/>
</dbReference>
<dbReference type="PANTHER" id="PTHR37534">
    <property type="entry name" value="TRANSCRIPTIONAL ACTIVATOR PROTEIN UGA3"/>
    <property type="match status" value="1"/>
</dbReference>
<protein>
    <submittedName>
        <fullName evidence="4">Uncharacterized protein</fullName>
    </submittedName>
</protein>
<name>A0AAD5RTM9_9PEZI</name>
<feature type="region of interest" description="Disordered" evidence="3">
    <location>
        <begin position="191"/>
        <end position="215"/>
    </location>
</feature>
<dbReference type="AlphaFoldDB" id="A0AAD5RTM9"/>
<accession>A0AAD5RTM9</accession>
<proteinExistence type="predicted"/>